<dbReference type="InterPro" id="IPR027396">
    <property type="entry name" value="DsrEFH-like"/>
</dbReference>
<dbReference type="RefSeq" id="WP_078666025.1">
    <property type="nucleotide sequence ID" value="NZ_FUXM01000027.1"/>
</dbReference>
<dbReference type="Gene3D" id="3.40.1260.10">
    <property type="entry name" value="DsrEFH-like"/>
    <property type="match status" value="1"/>
</dbReference>
<name>A0A1T4R9Y7_9FIRM</name>
<reference evidence="2" key="1">
    <citation type="submission" date="2017-02" db="EMBL/GenBank/DDBJ databases">
        <authorList>
            <person name="Varghese N."/>
            <person name="Submissions S."/>
        </authorList>
    </citation>
    <scope>NUCLEOTIDE SEQUENCE [LARGE SCALE GENOMIC DNA]</scope>
    <source>
        <strain evidence="2">DSM 16521</strain>
    </source>
</reference>
<dbReference type="Pfam" id="PF02635">
    <property type="entry name" value="DsrE"/>
    <property type="match status" value="1"/>
</dbReference>
<proteinExistence type="predicted"/>
<accession>A0A1T4R9Y7</accession>
<dbReference type="NCBIfam" id="TIGR03527">
    <property type="entry name" value="selenium_YedF"/>
    <property type="match status" value="1"/>
</dbReference>
<dbReference type="AlphaFoldDB" id="A0A1T4R9Y7"/>
<dbReference type="EMBL" id="FUXM01000027">
    <property type="protein sequence ID" value="SKA12735.1"/>
    <property type="molecule type" value="Genomic_DNA"/>
</dbReference>
<dbReference type="OrthoDB" id="9801500at2"/>
<dbReference type="InterPro" id="IPR019870">
    <property type="entry name" value="Se_metab_YedF"/>
</dbReference>
<dbReference type="InterPro" id="IPR003787">
    <property type="entry name" value="Sulphur_relay_DsrE/F-like"/>
</dbReference>
<gene>
    <name evidence="1" type="ORF">SAMN02745885_01994</name>
</gene>
<dbReference type="Proteomes" id="UP000189933">
    <property type="component" value="Unassembled WGS sequence"/>
</dbReference>
<evidence type="ECO:0000313" key="1">
    <source>
        <dbReference type="EMBL" id="SKA12735.1"/>
    </source>
</evidence>
<protein>
    <submittedName>
        <fullName evidence="1">Selenium metabolism protein YedF</fullName>
    </submittedName>
</protein>
<sequence length="112" mass="12071">MANKVMVITSEVLGNGPEELGKLLMKNFFYTLTSAEALPGAILFLNSGVKLLVEGSVAAESLQVLAERGVDLLACGTCLDYYQLKDKLVVGQVSNMATIQEKMLQAETVINF</sequence>
<evidence type="ECO:0000313" key="2">
    <source>
        <dbReference type="Proteomes" id="UP000189933"/>
    </source>
</evidence>
<organism evidence="1 2">
    <name type="scientific">Carboxydocella sporoproducens DSM 16521</name>
    <dbReference type="NCBI Taxonomy" id="1121270"/>
    <lineage>
        <taxon>Bacteria</taxon>
        <taxon>Bacillati</taxon>
        <taxon>Bacillota</taxon>
        <taxon>Clostridia</taxon>
        <taxon>Eubacteriales</taxon>
        <taxon>Clostridiales Family XVI. Incertae Sedis</taxon>
        <taxon>Carboxydocella</taxon>
    </lineage>
</organism>
<dbReference type="SUPFAM" id="SSF75169">
    <property type="entry name" value="DsrEFH-like"/>
    <property type="match status" value="1"/>
</dbReference>
<keyword evidence="2" id="KW-1185">Reference proteome</keyword>